<proteinExistence type="predicted"/>
<protein>
    <submittedName>
        <fullName evidence="1">Uncharacterized protein</fullName>
    </submittedName>
</protein>
<dbReference type="Proteomes" id="UP000799754">
    <property type="component" value="Unassembled WGS sequence"/>
</dbReference>
<comment type="caution">
    <text evidence="1">The sequence shown here is derived from an EMBL/GenBank/DDBJ whole genome shotgun (WGS) entry which is preliminary data.</text>
</comment>
<dbReference type="EMBL" id="MU006702">
    <property type="protein sequence ID" value="KAF2633081.1"/>
    <property type="molecule type" value="Genomic_DNA"/>
</dbReference>
<keyword evidence="2" id="KW-1185">Reference proteome</keyword>
<reference evidence="1" key="1">
    <citation type="journal article" date="2020" name="Stud. Mycol.">
        <title>101 Dothideomycetes genomes: a test case for predicting lifestyles and emergence of pathogens.</title>
        <authorList>
            <person name="Haridas S."/>
            <person name="Albert R."/>
            <person name="Binder M."/>
            <person name="Bloem J."/>
            <person name="Labutti K."/>
            <person name="Salamov A."/>
            <person name="Andreopoulos B."/>
            <person name="Baker S."/>
            <person name="Barry K."/>
            <person name="Bills G."/>
            <person name="Bluhm B."/>
            <person name="Cannon C."/>
            <person name="Castanera R."/>
            <person name="Culley D."/>
            <person name="Daum C."/>
            <person name="Ezra D."/>
            <person name="Gonzalez J."/>
            <person name="Henrissat B."/>
            <person name="Kuo A."/>
            <person name="Liang C."/>
            <person name="Lipzen A."/>
            <person name="Lutzoni F."/>
            <person name="Magnuson J."/>
            <person name="Mondo S."/>
            <person name="Nolan M."/>
            <person name="Ohm R."/>
            <person name="Pangilinan J."/>
            <person name="Park H.-J."/>
            <person name="Ramirez L."/>
            <person name="Alfaro M."/>
            <person name="Sun H."/>
            <person name="Tritt A."/>
            <person name="Yoshinaga Y."/>
            <person name="Zwiers L.-H."/>
            <person name="Turgeon B."/>
            <person name="Goodwin S."/>
            <person name="Spatafora J."/>
            <person name="Crous P."/>
            <person name="Grigoriev I."/>
        </authorList>
    </citation>
    <scope>NUCLEOTIDE SEQUENCE</scope>
    <source>
        <strain evidence="1">CBS 525.71</strain>
    </source>
</reference>
<accession>A0ACB6SFI4</accession>
<evidence type="ECO:0000313" key="1">
    <source>
        <dbReference type="EMBL" id="KAF2633081.1"/>
    </source>
</evidence>
<sequence length="139" mass="15221">MTPIGRPLNRASRTLHHLNGCSLVRLCCCERGEAAHVAVSKTEDFVPRFLNHKISVEETSPLRSFRASCLDRNAEAKPSGVEAQGRAYGGPRTHPSNICEDTAALQQLNEASQYSPSTLLLSVVGQTLSCKVTKIYFHL</sequence>
<organism evidence="1 2">
    <name type="scientific">Macroventuria anomochaeta</name>
    <dbReference type="NCBI Taxonomy" id="301207"/>
    <lineage>
        <taxon>Eukaryota</taxon>
        <taxon>Fungi</taxon>
        <taxon>Dikarya</taxon>
        <taxon>Ascomycota</taxon>
        <taxon>Pezizomycotina</taxon>
        <taxon>Dothideomycetes</taxon>
        <taxon>Pleosporomycetidae</taxon>
        <taxon>Pleosporales</taxon>
        <taxon>Pleosporineae</taxon>
        <taxon>Didymellaceae</taxon>
        <taxon>Macroventuria</taxon>
    </lineage>
</organism>
<gene>
    <name evidence="1" type="ORF">BU25DRAFT_406336</name>
</gene>
<evidence type="ECO:0000313" key="2">
    <source>
        <dbReference type="Proteomes" id="UP000799754"/>
    </source>
</evidence>
<name>A0ACB6SFI4_9PLEO</name>